<evidence type="ECO:0000256" key="1">
    <source>
        <dbReference type="ARBA" id="ARBA00022723"/>
    </source>
</evidence>
<keyword evidence="8" id="KW-1185">Reference proteome</keyword>
<gene>
    <name evidence="7" type="ORF">KP509_14G092900</name>
</gene>
<reference evidence="7" key="1">
    <citation type="submission" date="2021-08" db="EMBL/GenBank/DDBJ databases">
        <title>WGS assembly of Ceratopteris richardii.</title>
        <authorList>
            <person name="Marchant D.B."/>
            <person name="Chen G."/>
            <person name="Jenkins J."/>
            <person name="Shu S."/>
            <person name="Leebens-Mack J."/>
            <person name="Grimwood J."/>
            <person name="Schmutz J."/>
            <person name="Soltis P."/>
            <person name="Soltis D."/>
            <person name="Chen Z.-H."/>
        </authorList>
    </citation>
    <scope>NUCLEOTIDE SEQUENCE</scope>
    <source>
        <strain evidence="7">Whitten #5841</strain>
        <tissue evidence="7">Leaf</tissue>
    </source>
</reference>
<feature type="domain" description="RING-type" evidence="6">
    <location>
        <begin position="29"/>
        <end position="84"/>
    </location>
</feature>
<keyword evidence="1" id="KW-0479">Metal-binding</keyword>
<dbReference type="Proteomes" id="UP000825935">
    <property type="component" value="Chromosome 14"/>
</dbReference>
<sequence length="233" mass="26501">MADSAFEGFSHGMDDEACSKSSVEDVLECPVCWEGFNSGSQLPYVLWCGHSLCKSCLLGLQWATVKLPILPVQLPLLIACPWCQFLSCRLVWRGKLKYPSKNFFLLWLVESVRTGPRHLGDTSKPETLQPDVHYETAHQVPSFSLRQLARPQLNADTQILQRWMRKLGGLCALLMAKVMLMLLVMFILFCVLPFSTIVLMVYFVATLIFAFPSFLVVYFAFPSLNWLLREIIT</sequence>
<dbReference type="EMBL" id="CM035419">
    <property type="protein sequence ID" value="KAH7416467.1"/>
    <property type="molecule type" value="Genomic_DNA"/>
</dbReference>
<organism evidence="7 8">
    <name type="scientific">Ceratopteris richardii</name>
    <name type="common">Triangle waterfern</name>
    <dbReference type="NCBI Taxonomy" id="49495"/>
    <lineage>
        <taxon>Eukaryota</taxon>
        <taxon>Viridiplantae</taxon>
        <taxon>Streptophyta</taxon>
        <taxon>Embryophyta</taxon>
        <taxon>Tracheophyta</taxon>
        <taxon>Polypodiopsida</taxon>
        <taxon>Polypodiidae</taxon>
        <taxon>Polypodiales</taxon>
        <taxon>Pteridineae</taxon>
        <taxon>Pteridaceae</taxon>
        <taxon>Parkerioideae</taxon>
        <taxon>Ceratopteris</taxon>
    </lineage>
</organism>
<dbReference type="InterPro" id="IPR001841">
    <property type="entry name" value="Znf_RING"/>
</dbReference>
<dbReference type="PROSITE" id="PS00518">
    <property type="entry name" value="ZF_RING_1"/>
    <property type="match status" value="1"/>
</dbReference>
<dbReference type="PROSITE" id="PS50089">
    <property type="entry name" value="ZF_RING_2"/>
    <property type="match status" value="1"/>
</dbReference>
<dbReference type="OMA" id="YRGNLRF"/>
<dbReference type="InterPro" id="IPR027370">
    <property type="entry name" value="Znf-RING_euk"/>
</dbReference>
<dbReference type="GO" id="GO:0008270">
    <property type="term" value="F:zinc ion binding"/>
    <property type="evidence" value="ECO:0007669"/>
    <property type="project" value="UniProtKB-KW"/>
</dbReference>
<proteinExistence type="predicted"/>
<dbReference type="SUPFAM" id="SSF57850">
    <property type="entry name" value="RING/U-box"/>
    <property type="match status" value="1"/>
</dbReference>
<feature type="transmembrane region" description="Helical" evidence="5">
    <location>
        <begin position="170"/>
        <end position="194"/>
    </location>
</feature>
<evidence type="ECO:0000256" key="2">
    <source>
        <dbReference type="ARBA" id="ARBA00022771"/>
    </source>
</evidence>
<evidence type="ECO:0000313" key="7">
    <source>
        <dbReference type="EMBL" id="KAH7416467.1"/>
    </source>
</evidence>
<dbReference type="InterPro" id="IPR017907">
    <property type="entry name" value="Znf_RING_CS"/>
</dbReference>
<dbReference type="PANTHER" id="PTHR46616">
    <property type="entry name" value="UBIQUITIN-PROTEIN LIGASE"/>
    <property type="match status" value="1"/>
</dbReference>
<protein>
    <recommendedName>
        <fullName evidence="6">RING-type domain-containing protein</fullName>
    </recommendedName>
</protein>
<dbReference type="EMBL" id="CM035419">
    <property type="protein sequence ID" value="KAH7416468.1"/>
    <property type="molecule type" value="Genomic_DNA"/>
</dbReference>
<dbReference type="InterPro" id="IPR013083">
    <property type="entry name" value="Znf_RING/FYVE/PHD"/>
</dbReference>
<dbReference type="Gene3D" id="3.30.40.10">
    <property type="entry name" value="Zinc/RING finger domain, C3HC4 (zinc finger)"/>
    <property type="match status" value="1"/>
</dbReference>
<dbReference type="PANTHER" id="PTHR46616:SF2">
    <property type="entry name" value="OS03G0211100 PROTEIN"/>
    <property type="match status" value="1"/>
</dbReference>
<evidence type="ECO:0000313" key="8">
    <source>
        <dbReference type="Proteomes" id="UP000825935"/>
    </source>
</evidence>
<accession>A0A8T2TCG6</accession>
<name>A0A8T2TCG6_CERRI</name>
<keyword evidence="2 4" id="KW-0863">Zinc-finger</keyword>
<keyword evidence="5" id="KW-0472">Membrane</keyword>
<evidence type="ECO:0000256" key="3">
    <source>
        <dbReference type="ARBA" id="ARBA00022833"/>
    </source>
</evidence>
<comment type="caution">
    <text evidence="7">The sequence shown here is derived from an EMBL/GenBank/DDBJ whole genome shotgun (WGS) entry which is preliminary data.</text>
</comment>
<evidence type="ECO:0000256" key="5">
    <source>
        <dbReference type="SAM" id="Phobius"/>
    </source>
</evidence>
<feature type="transmembrane region" description="Helical" evidence="5">
    <location>
        <begin position="200"/>
        <end position="221"/>
    </location>
</feature>
<evidence type="ECO:0000259" key="6">
    <source>
        <dbReference type="PROSITE" id="PS50089"/>
    </source>
</evidence>
<keyword evidence="3" id="KW-0862">Zinc</keyword>
<keyword evidence="5" id="KW-1133">Transmembrane helix</keyword>
<dbReference type="OrthoDB" id="252722at2759"/>
<keyword evidence="5" id="KW-0812">Transmembrane</keyword>
<evidence type="ECO:0000256" key="4">
    <source>
        <dbReference type="PROSITE-ProRule" id="PRU00175"/>
    </source>
</evidence>
<dbReference type="AlphaFoldDB" id="A0A8T2TCG6"/>
<dbReference type="Pfam" id="PF13445">
    <property type="entry name" value="zf-RING_UBOX"/>
    <property type="match status" value="1"/>
</dbReference>